<dbReference type="AlphaFoldDB" id="A0A644X291"/>
<evidence type="ECO:0000259" key="5">
    <source>
        <dbReference type="PROSITE" id="PS51063"/>
    </source>
</evidence>
<evidence type="ECO:0000259" key="4">
    <source>
        <dbReference type="PROSITE" id="PS50042"/>
    </source>
</evidence>
<dbReference type="PANTHER" id="PTHR24567">
    <property type="entry name" value="CRP FAMILY TRANSCRIPTIONAL REGULATORY PROTEIN"/>
    <property type="match status" value="1"/>
</dbReference>
<keyword evidence="1" id="KW-0805">Transcription regulation</keyword>
<dbReference type="InterPro" id="IPR000595">
    <property type="entry name" value="cNMP-bd_dom"/>
</dbReference>
<feature type="domain" description="HTH crp-type" evidence="5">
    <location>
        <begin position="161"/>
        <end position="230"/>
    </location>
</feature>
<dbReference type="Gene3D" id="1.10.10.10">
    <property type="entry name" value="Winged helix-like DNA-binding domain superfamily/Winged helix DNA-binding domain"/>
    <property type="match status" value="1"/>
</dbReference>
<dbReference type="InterPro" id="IPR036388">
    <property type="entry name" value="WH-like_DNA-bd_sf"/>
</dbReference>
<evidence type="ECO:0000313" key="6">
    <source>
        <dbReference type="EMBL" id="MPM10236.1"/>
    </source>
</evidence>
<protein>
    <submittedName>
        <fullName evidence="6">Transcriptional activator protein Anr</fullName>
    </submittedName>
</protein>
<dbReference type="Pfam" id="PF00027">
    <property type="entry name" value="cNMP_binding"/>
    <property type="match status" value="1"/>
</dbReference>
<dbReference type="SUPFAM" id="SSF51206">
    <property type="entry name" value="cAMP-binding domain-like"/>
    <property type="match status" value="1"/>
</dbReference>
<dbReference type="Pfam" id="PF13545">
    <property type="entry name" value="HTH_Crp_2"/>
    <property type="match status" value="1"/>
</dbReference>
<dbReference type="SMART" id="SM00100">
    <property type="entry name" value="cNMP"/>
    <property type="match status" value="1"/>
</dbReference>
<dbReference type="CDD" id="cd00038">
    <property type="entry name" value="CAP_ED"/>
    <property type="match status" value="1"/>
</dbReference>
<sequence length="239" mass="27615">MAEIKVQKTEHNAEQCNCENCVMRGLISSYVPEEDNDVLCRVKRQKTFKKGEVIVKQGEPIVDFFYIKSGIVKLSATTESQRTHIISIAKPHDYISLLTVFHGKHYAYTMTAIEYTEICIFPLNLIIDMAMRYGNLAIGLLKKSSKTSDDIIDRFVQNNSRNLRGRIALTLLEFSKEIYKSRLFELPISRKEIAELIGMTTENVIRILSEFRKEEIIRIEGKEIEILDFDRLQMISDRG</sequence>
<evidence type="ECO:0000256" key="2">
    <source>
        <dbReference type="ARBA" id="ARBA00023125"/>
    </source>
</evidence>
<dbReference type="GO" id="GO:0003677">
    <property type="term" value="F:DNA binding"/>
    <property type="evidence" value="ECO:0007669"/>
    <property type="project" value="UniProtKB-KW"/>
</dbReference>
<dbReference type="PROSITE" id="PS50042">
    <property type="entry name" value="CNMP_BINDING_3"/>
    <property type="match status" value="1"/>
</dbReference>
<evidence type="ECO:0000256" key="1">
    <source>
        <dbReference type="ARBA" id="ARBA00023015"/>
    </source>
</evidence>
<dbReference type="Gene3D" id="2.60.120.10">
    <property type="entry name" value="Jelly Rolls"/>
    <property type="match status" value="1"/>
</dbReference>
<dbReference type="PROSITE" id="PS51063">
    <property type="entry name" value="HTH_CRP_2"/>
    <property type="match status" value="1"/>
</dbReference>
<dbReference type="InterPro" id="IPR018490">
    <property type="entry name" value="cNMP-bd_dom_sf"/>
</dbReference>
<dbReference type="InterPro" id="IPR012318">
    <property type="entry name" value="HTH_CRP"/>
</dbReference>
<name>A0A644X291_9ZZZZ</name>
<dbReference type="PRINTS" id="PR00034">
    <property type="entry name" value="HTHCRP"/>
</dbReference>
<feature type="domain" description="Cyclic nucleotide-binding" evidence="4">
    <location>
        <begin position="26"/>
        <end position="118"/>
    </location>
</feature>
<evidence type="ECO:0000256" key="3">
    <source>
        <dbReference type="ARBA" id="ARBA00023163"/>
    </source>
</evidence>
<keyword evidence="2" id="KW-0238">DNA-binding</keyword>
<dbReference type="EMBL" id="VSSQ01001668">
    <property type="protein sequence ID" value="MPM10236.1"/>
    <property type="molecule type" value="Genomic_DNA"/>
</dbReference>
<dbReference type="PANTHER" id="PTHR24567:SF26">
    <property type="entry name" value="REGULATORY PROTEIN YEIL"/>
    <property type="match status" value="1"/>
</dbReference>
<dbReference type="GO" id="GO:0005829">
    <property type="term" value="C:cytosol"/>
    <property type="evidence" value="ECO:0007669"/>
    <property type="project" value="TreeGrafter"/>
</dbReference>
<proteinExistence type="predicted"/>
<reference evidence="6" key="1">
    <citation type="submission" date="2019-08" db="EMBL/GenBank/DDBJ databases">
        <authorList>
            <person name="Kucharzyk K."/>
            <person name="Murdoch R.W."/>
            <person name="Higgins S."/>
            <person name="Loffler F."/>
        </authorList>
    </citation>
    <scope>NUCLEOTIDE SEQUENCE</scope>
</reference>
<comment type="caution">
    <text evidence="6">The sequence shown here is derived from an EMBL/GenBank/DDBJ whole genome shotgun (WGS) entry which is preliminary data.</text>
</comment>
<organism evidence="6">
    <name type="scientific">bioreactor metagenome</name>
    <dbReference type="NCBI Taxonomy" id="1076179"/>
    <lineage>
        <taxon>unclassified sequences</taxon>
        <taxon>metagenomes</taxon>
        <taxon>ecological metagenomes</taxon>
    </lineage>
</organism>
<dbReference type="GO" id="GO:0003700">
    <property type="term" value="F:DNA-binding transcription factor activity"/>
    <property type="evidence" value="ECO:0007669"/>
    <property type="project" value="TreeGrafter"/>
</dbReference>
<dbReference type="InterPro" id="IPR036390">
    <property type="entry name" value="WH_DNA-bd_sf"/>
</dbReference>
<accession>A0A644X291</accession>
<gene>
    <name evidence="6" type="primary">anr_3</name>
    <name evidence="6" type="ORF">SDC9_56564</name>
</gene>
<dbReference type="SUPFAM" id="SSF46785">
    <property type="entry name" value="Winged helix' DNA-binding domain"/>
    <property type="match status" value="1"/>
</dbReference>
<dbReference type="CDD" id="cd00092">
    <property type="entry name" value="HTH_CRP"/>
    <property type="match status" value="1"/>
</dbReference>
<dbReference type="InterPro" id="IPR014710">
    <property type="entry name" value="RmlC-like_jellyroll"/>
</dbReference>
<keyword evidence="3" id="KW-0804">Transcription</keyword>
<dbReference type="InterPro" id="IPR050397">
    <property type="entry name" value="Env_Response_Regulators"/>
</dbReference>
<dbReference type="SMART" id="SM00419">
    <property type="entry name" value="HTH_CRP"/>
    <property type="match status" value="1"/>
</dbReference>